<dbReference type="OrthoDB" id="7059210at2"/>
<feature type="domain" description="Acyl-CoA thioesterase-like N-terminal HotDog" evidence="1">
    <location>
        <begin position="23"/>
        <end position="101"/>
    </location>
</feature>
<dbReference type="Proteomes" id="UP000195807">
    <property type="component" value="Plasmid pCME4A9I"/>
</dbReference>
<feature type="domain" description="Acyl-CoA thioesterase-like C-terminal" evidence="2">
    <location>
        <begin position="127"/>
        <end position="255"/>
    </location>
</feature>
<gene>
    <name evidence="3" type="ORF">A9D14_16150</name>
    <name evidence="4" type="ORF">H4O24_15865</name>
</gene>
<geneLocation type="plasmid" evidence="4 6">
    <name>plas1</name>
</geneLocation>
<evidence type="ECO:0000313" key="4">
    <source>
        <dbReference type="EMBL" id="QNE07367.1"/>
    </source>
</evidence>
<proteinExistence type="predicted"/>
<dbReference type="InterPro" id="IPR042171">
    <property type="entry name" value="Acyl-CoA_hotdog"/>
</dbReference>
<protein>
    <submittedName>
        <fullName evidence="4">Thioesterase family protein</fullName>
    </submittedName>
</protein>
<evidence type="ECO:0000313" key="6">
    <source>
        <dbReference type="Proteomes" id="UP000515297"/>
    </source>
</evidence>
<geneLocation type="plasmid" evidence="5">
    <name>pcme4a9i</name>
</geneLocation>
<reference evidence="4 6" key="2">
    <citation type="submission" date="2020-08" db="EMBL/GenBank/DDBJ databases">
        <authorList>
            <person name="Liu G."/>
            <person name="Sun C."/>
        </authorList>
    </citation>
    <scope>NUCLEOTIDE SEQUENCE [LARGE SCALE GENOMIC DNA]</scope>
    <source>
        <strain evidence="4 6">OT19</strain>
        <plasmid evidence="4 6">plas1</plasmid>
    </source>
</reference>
<accession>A0A1Z1FGL5</accession>
<dbReference type="SUPFAM" id="SSF54637">
    <property type="entry name" value="Thioesterase/thiol ester dehydrase-isomerase"/>
    <property type="match status" value="2"/>
</dbReference>
<dbReference type="RefSeq" id="WP_066850180.1">
    <property type="nucleotide sequence ID" value="NZ_CP019603.1"/>
</dbReference>
<keyword evidence="5" id="KW-1185">Reference proteome</keyword>
<dbReference type="AlphaFoldDB" id="A0A1Z1FGL5"/>
<name>A0A1Z1FGL5_9SPHN</name>
<dbReference type="STRING" id="450378.GCA_001661675_03245"/>
<reference evidence="3 5" key="1">
    <citation type="submission" date="2017-01" db="EMBL/GenBank/DDBJ databases">
        <title>Complete genome sequence of esterase-producing bacterium Croceicoccus marinus E4A9.</title>
        <authorList>
            <person name="Wu Y.-H."/>
            <person name="Cheng H."/>
            <person name="Xu L."/>
            <person name="Huo Y.-Y."/>
            <person name="Wang C.-S."/>
            <person name="Xu X.-W."/>
        </authorList>
    </citation>
    <scope>NUCLEOTIDE SEQUENCE [LARGE SCALE GENOMIC DNA]</scope>
    <source>
        <strain evidence="3 5">E4A9</strain>
        <plasmid evidence="3">pCME4A9I</plasmid>
        <plasmid evidence="5">Plasmid pcme4a9i</plasmid>
    </source>
</reference>
<dbReference type="InterPro" id="IPR029069">
    <property type="entry name" value="HotDog_dom_sf"/>
</dbReference>
<dbReference type="Pfam" id="PF13622">
    <property type="entry name" value="4HBT_3"/>
    <property type="match status" value="1"/>
</dbReference>
<keyword evidence="3" id="KW-0614">Plasmid</keyword>
<sequence length="258" mass="27372">MVAAGEWLASALVDAGRVEGEIPNDWKQGRTCYGGLSSALAWRAAATLLPDLPPLRSAQIAFVGPVEGHVTGSARLLRRGRSSAFVEAELKGPQGVVLKAIFACLDERPSRAELAAAPAPPGPAAGEIPQELPESAPAFVRKMEFAHSLPPDETGEPLLRRWVRLREREGLDATTELLLMGDGLPPAAIRLLDGTGPVSSATWTLNIVTADPRTHDGWWLLQSRSDQAQRGLSAESCEIWNSAGEAVATGSQTVSIFG</sequence>
<evidence type="ECO:0000259" key="1">
    <source>
        <dbReference type="Pfam" id="PF13622"/>
    </source>
</evidence>
<dbReference type="EMBL" id="CP019603">
    <property type="protein sequence ID" value="ARU17863.1"/>
    <property type="molecule type" value="Genomic_DNA"/>
</dbReference>
<evidence type="ECO:0000313" key="3">
    <source>
        <dbReference type="EMBL" id="ARU17863.1"/>
    </source>
</evidence>
<dbReference type="EMBL" id="CP060053">
    <property type="protein sequence ID" value="QNE07367.1"/>
    <property type="molecule type" value="Genomic_DNA"/>
</dbReference>
<evidence type="ECO:0000313" key="5">
    <source>
        <dbReference type="Proteomes" id="UP000195807"/>
    </source>
</evidence>
<dbReference type="Gene3D" id="2.40.160.210">
    <property type="entry name" value="Acyl-CoA thioesterase, double hotdog domain"/>
    <property type="match status" value="1"/>
</dbReference>
<geneLocation type="plasmid" evidence="3">
    <name>pCME4A9I</name>
</geneLocation>
<dbReference type="CDD" id="cd03443">
    <property type="entry name" value="PaaI_thioesterase"/>
    <property type="match status" value="1"/>
</dbReference>
<dbReference type="KEGG" id="cman:A9D14_16150"/>
<dbReference type="Proteomes" id="UP000515297">
    <property type="component" value="Plasmid plas1"/>
</dbReference>
<organism evidence="3 5">
    <name type="scientific">Croceicoccus marinus</name>
    <dbReference type="NCBI Taxonomy" id="450378"/>
    <lineage>
        <taxon>Bacteria</taxon>
        <taxon>Pseudomonadati</taxon>
        <taxon>Pseudomonadota</taxon>
        <taxon>Alphaproteobacteria</taxon>
        <taxon>Sphingomonadales</taxon>
        <taxon>Erythrobacteraceae</taxon>
        <taxon>Croceicoccus</taxon>
    </lineage>
</organism>
<evidence type="ECO:0000259" key="2">
    <source>
        <dbReference type="Pfam" id="PF20789"/>
    </source>
</evidence>
<dbReference type="InterPro" id="IPR049450">
    <property type="entry name" value="ACOT8-like_C"/>
</dbReference>
<dbReference type="InterPro" id="IPR049449">
    <property type="entry name" value="TesB_ACOT8-like_N"/>
</dbReference>
<dbReference type="Pfam" id="PF20789">
    <property type="entry name" value="4HBT_3C"/>
    <property type="match status" value="1"/>
</dbReference>